<dbReference type="InterPro" id="IPR050922">
    <property type="entry name" value="LytR/CpsA/Psr_CW_biosynth"/>
</dbReference>
<protein>
    <submittedName>
        <fullName evidence="5">LCP family protein</fullName>
    </submittedName>
</protein>
<dbReference type="PROSITE" id="PS51257">
    <property type="entry name" value="PROKAR_LIPOPROTEIN"/>
    <property type="match status" value="1"/>
</dbReference>
<dbReference type="PANTHER" id="PTHR33392:SF6">
    <property type="entry name" value="POLYISOPRENYL-TEICHOIC ACID--PEPTIDOGLYCAN TEICHOIC ACID TRANSFERASE TAGU"/>
    <property type="match status" value="1"/>
</dbReference>
<feature type="compositionally biased region" description="Low complexity" evidence="2">
    <location>
        <begin position="50"/>
        <end position="74"/>
    </location>
</feature>
<organism evidence="5 6">
    <name type="scientific">Cohnella xylanilytica</name>
    <dbReference type="NCBI Taxonomy" id="557555"/>
    <lineage>
        <taxon>Bacteria</taxon>
        <taxon>Bacillati</taxon>
        <taxon>Bacillota</taxon>
        <taxon>Bacilli</taxon>
        <taxon>Bacillales</taxon>
        <taxon>Paenibacillaceae</taxon>
        <taxon>Cohnella</taxon>
    </lineage>
</organism>
<keyword evidence="6" id="KW-1185">Reference proteome</keyword>
<feature type="chain" id="PRO_5039028298" evidence="3">
    <location>
        <begin position="28"/>
        <end position="360"/>
    </location>
</feature>
<dbReference type="Pfam" id="PF03816">
    <property type="entry name" value="LytR_cpsA_psr"/>
    <property type="match status" value="1"/>
</dbReference>
<gene>
    <name evidence="5" type="ORF">H7B90_24120</name>
</gene>
<dbReference type="Gene3D" id="3.40.630.190">
    <property type="entry name" value="LCP protein"/>
    <property type="match status" value="1"/>
</dbReference>
<evidence type="ECO:0000313" key="6">
    <source>
        <dbReference type="Proteomes" id="UP000553776"/>
    </source>
</evidence>
<reference evidence="5 6" key="1">
    <citation type="submission" date="2020-08" db="EMBL/GenBank/DDBJ databases">
        <title>Cohnella phylogeny.</title>
        <authorList>
            <person name="Dunlap C."/>
        </authorList>
    </citation>
    <scope>NUCLEOTIDE SEQUENCE [LARGE SCALE GENOMIC DNA]</scope>
    <source>
        <strain evidence="5 6">DSM 25239</strain>
    </source>
</reference>
<dbReference type="InterPro" id="IPR004474">
    <property type="entry name" value="LytR_CpsA_psr"/>
</dbReference>
<dbReference type="PANTHER" id="PTHR33392">
    <property type="entry name" value="POLYISOPRENYL-TEICHOIC ACID--PEPTIDOGLYCAN TEICHOIC ACID TRANSFERASE TAGU"/>
    <property type="match status" value="1"/>
</dbReference>
<feature type="domain" description="Cell envelope-related transcriptional attenuator" evidence="4">
    <location>
        <begin position="99"/>
        <end position="258"/>
    </location>
</feature>
<evidence type="ECO:0000259" key="4">
    <source>
        <dbReference type="Pfam" id="PF03816"/>
    </source>
</evidence>
<proteinExistence type="inferred from homology"/>
<dbReference type="Proteomes" id="UP000553776">
    <property type="component" value="Unassembled WGS sequence"/>
</dbReference>
<evidence type="ECO:0000313" key="5">
    <source>
        <dbReference type="EMBL" id="MBB6694485.1"/>
    </source>
</evidence>
<keyword evidence="3" id="KW-0732">Signal</keyword>
<dbReference type="RefSeq" id="WP_185138450.1">
    <property type="nucleotide sequence ID" value="NZ_JACJVR010000096.1"/>
</dbReference>
<comment type="similarity">
    <text evidence="1">Belongs to the LytR/CpsA/Psr (LCP) family.</text>
</comment>
<evidence type="ECO:0000256" key="2">
    <source>
        <dbReference type="SAM" id="MobiDB-lite"/>
    </source>
</evidence>
<accession>A0A841U1S2</accession>
<name>A0A841U1S2_9BACL</name>
<dbReference type="AlphaFoldDB" id="A0A841U1S2"/>
<feature type="signal peptide" evidence="3">
    <location>
        <begin position="1"/>
        <end position="27"/>
    </location>
</feature>
<sequence>MNPLRQNKKLRRALLVACAAFSAIVLAAGCYAGYLYFKADNALHKIAAPEQPSPSVSASPSPSASGSPEVSASGDGSRRPLTFLLAGIDNREGSGGTLNTDVLMLAALNPATQSASLLSLPRDLQLKPKDMNSHKANYFYAYFYTKDKDTAIANTKQFYSELFQFPIDHMVIINFDGLRKLVDAIGGLTIDVDIDMKYRDTADGTDIDLKKGLQDLDGKKTLDFVRYRKSNQGTQQSSDIERNARQQQVLSKLVDKLASFQGMTQWGDVLDIVGDNVRTDIPEDDLRSWILNFREMKPNRTQMIPLETRWESPYILANESDLRQALDALRSEAGLPSNPDLQLADVVGVDPSSESDDSLQ</sequence>
<comment type="caution">
    <text evidence="5">The sequence shown here is derived from an EMBL/GenBank/DDBJ whole genome shotgun (WGS) entry which is preliminary data.</text>
</comment>
<feature type="region of interest" description="Disordered" evidence="2">
    <location>
        <begin position="50"/>
        <end position="76"/>
    </location>
</feature>
<dbReference type="EMBL" id="JACJVR010000096">
    <property type="protein sequence ID" value="MBB6694485.1"/>
    <property type="molecule type" value="Genomic_DNA"/>
</dbReference>
<dbReference type="NCBIfam" id="TIGR00350">
    <property type="entry name" value="lytR_cpsA_psr"/>
    <property type="match status" value="1"/>
</dbReference>
<feature type="region of interest" description="Disordered" evidence="2">
    <location>
        <begin position="333"/>
        <end position="360"/>
    </location>
</feature>
<evidence type="ECO:0000256" key="3">
    <source>
        <dbReference type="SAM" id="SignalP"/>
    </source>
</evidence>
<evidence type="ECO:0000256" key="1">
    <source>
        <dbReference type="ARBA" id="ARBA00006068"/>
    </source>
</evidence>